<dbReference type="GO" id="GO:0046583">
    <property type="term" value="F:monoatomic cation efflux transmembrane transporter activity"/>
    <property type="evidence" value="ECO:0007669"/>
    <property type="project" value="TreeGrafter"/>
</dbReference>
<comment type="subcellular location">
    <subcellularLocation>
        <location evidence="1">Membrane</location>
        <topology evidence="1">Multi-pass membrane protein</topology>
    </subcellularLocation>
</comment>
<feature type="transmembrane region" description="Helical" evidence="5">
    <location>
        <begin position="271"/>
        <end position="294"/>
    </location>
</feature>
<gene>
    <name evidence="6" type="ORF">H702_06265</name>
    <name evidence="7" type="ORF">SAMN02910290_01862</name>
</gene>
<organism evidence="6 8">
    <name type="scientific">Streptococcus equinus JB1</name>
    <dbReference type="NCBI Taxonomy" id="1294274"/>
    <lineage>
        <taxon>Bacteria</taxon>
        <taxon>Bacillati</taxon>
        <taxon>Bacillota</taxon>
        <taxon>Bacilli</taxon>
        <taxon>Lactobacillales</taxon>
        <taxon>Streptococcaceae</taxon>
        <taxon>Streptococcus</taxon>
    </lineage>
</organism>
<dbReference type="PANTHER" id="PTHR37955">
    <property type="entry name" value="TELLURITE RESISTANCE PROTEIN TEHA"/>
    <property type="match status" value="1"/>
</dbReference>
<proteinExistence type="predicted"/>
<dbReference type="RefSeq" id="WP_039696879.1">
    <property type="nucleotide sequence ID" value="NZ_AUZH01000021.1"/>
</dbReference>
<evidence type="ECO:0000313" key="7">
    <source>
        <dbReference type="EMBL" id="SFL45416.1"/>
    </source>
</evidence>
<evidence type="ECO:0000256" key="1">
    <source>
        <dbReference type="ARBA" id="ARBA00004141"/>
    </source>
</evidence>
<dbReference type="Pfam" id="PF03595">
    <property type="entry name" value="SLAC1"/>
    <property type="match status" value="1"/>
</dbReference>
<dbReference type="PANTHER" id="PTHR37955:SF1">
    <property type="entry name" value="DEP DOMAIN-CONTAINING PROTEIN"/>
    <property type="match status" value="1"/>
</dbReference>
<feature type="transmembrane region" description="Helical" evidence="5">
    <location>
        <begin position="34"/>
        <end position="52"/>
    </location>
</feature>
<evidence type="ECO:0000256" key="5">
    <source>
        <dbReference type="SAM" id="Phobius"/>
    </source>
</evidence>
<evidence type="ECO:0000313" key="9">
    <source>
        <dbReference type="Proteomes" id="UP000182793"/>
    </source>
</evidence>
<evidence type="ECO:0000256" key="2">
    <source>
        <dbReference type="ARBA" id="ARBA00022692"/>
    </source>
</evidence>
<feature type="transmembrane region" description="Helical" evidence="5">
    <location>
        <begin position="64"/>
        <end position="85"/>
    </location>
</feature>
<dbReference type="InterPro" id="IPR052951">
    <property type="entry name" value="Tellurite_res_ion_channel"/>
</dbReference>
<name>A0A091BTF9_STREI</name>
<evidence type="ECO:0000256" key="4">
    <source>
        <dbReference type="ARBA" id="ARBA00023136"/>
    </source>
</evidence>
<dbReference type="CDD" id="cd09325">
    <property type="entry name" value="TDT_C4-dicarb_trans"/>
    <property type="match status" value="1"/>
</dbReference>
<protein>
    <submittedName>
        <fullName evidence="7">Exfoliative toxin A/B</fullName>
    </submittedName>
</protein>
<evidence type="ECO:0000313" key="8">
    <source>
        <dbReference type="Proteomes" id="UP000029382"/>
    </source>
</evidence>
<dbReference type="AlphaFoldDB" id="A0A091BTF9"/>
<evidence type="ECO:0000256" key="3">
    <source>
        <dbReference type="ARBA" id="ARBA00022989"/>
    </source>
</evidence>
<dbReference type="GO" id="GO:0005886">
    <property type="term" value="C:plasma membrane"/>
    <property type="evidence" value="ECO:0007669"/>
    <property type="project" value="TreeGrafter"/>
</dbReference>
<keyword evidence="2 5" id="KW-0812">Transmembrane</keyword>
<sequence>MRKLKEPPLALGGLGLSFFSLGNTLGDYSTLLRYVLGGIAFVLYLLLLTAFVKSFKNYRLALKNPLTASIFPTLLMQGMLMIVYQDVFPEWYGFTEGVFRTIWWLSFIALISYIVIFSKRFLWNFELSNVFPSWAVLYIGIGISSLTVPWTGYSQLGKTIFIYLLLALIVLLPTIFLRLWKHGIPDDVKANLATLCAPALVAVAYLNAFETIYRPLLLGLIILSQMLYLTVLYFVPKILKSPFNPGFSALTFPLIVTAIALKGAVNYFEGLYFLYVIELVLAILILIRVVAGYINYFKE</sequence>
<keyword evidence="4 5" id="KW-0472">Membrane</keyword>
<dbReference type="Proteomes" id="UP000029382">
    <property type="component" value="Unassembled WGS sequence"/>
</dbReference>
<feature type="transmembrane region" description="Helical" evidence="5">
    <location>
        <begin position="215"/>
        <end position="235"/>
    </location>
</feature>
<dbReference type="Proteomes" id="UP000182793">
    <property type="component" value="Unassembled WGS sequence"/>
</dbReference>
<dbReference type="EMBL" id="FOTG01000013">
    <property type="protein sequence ID" value="SFL45416.1"/>
    <property type="molecule type" value="Genomic_DNA"/>
</dbReference>
<reference evidence="6 8" key="1">
    <citation type="journal article" date="2014" name="Genome Announc.">
        <title>Draft Genome Sequences of Streptococcus bovis Strains ATCC 33317 and JB1.</title>
        <authorList>
            <person name="Benahmed F.H."/>
            <person name="Gopinath G.R."/>
            <person name="Harbottle H."/>
            <person name="Cotta M.A."/>
            <person name="Luo Y."/>
            <person name="Henderson C."/>
            <person name="Teri P."/>
            <person name="Soppet D."/>
            <person name="Rasmussen M."/>
            <person name="Whitehead T.R."/>
            <person name="Davidson M."/>
        </authorList>
    </citation>
    <scope>NUCLEOTIDE SEQUENCE [LARGE SCALE GENOMIC DNA]</scope>
    <source>
        <strain evidence="6 8">JB1</strain>
    </source>
</reference>
<keyword evidence="9" id="KW-1185">Reference proteome</keyword>
<accession>A0A091BTF9</accession>
<dbReference type="Gene3D" id="1.50.10.150">
    <property type="entry name" value="Voltage-dependent anion channel"/>
    <property type="match status" value="1"/>
</dbReference>
<dbReference type="InterPro" id="IPR038665">
    <property type="entry name" value="Voltage-dep_anion_channel_sf"/>
</dbReference>
<feature type="transmembrane region" description="Helical" evidence="5">
    <location>
        <begin position="129"/>
        <end position="148"/>
    </location>
</feature>
<feature type="transmembrane region" description="Helical" evidence="5">
    <location>
        <begin position="192"/>
        <end position="209"/>
    </location>
</feature>
<dbReference type="InterPro" id="IPR004695">
    <property type="entry name" value="SLAC1/Mae1/Ssu1/TehA"/>
</dbReference>
<feature type="transmembrane region" description="Helical" evidence="5">
    <location>
        <begin position="160"/>
        <end position="180"/>
    </location>
</feature>
<feature type="transmembrane region" description="Helical" evidence="5">
    <location>
        <begin position="247"/>
        <end position="265"/>
    </location>
</feature>
<evidence type="ECO:0000313" key="6">
    <source>
        <dbReference type="EMBL" id="KFN87725.1"/>
    </source>
</evidence>
<feature type="transmembrane region" description="Helical" evidence="5">
    <location>
        <begin position="97"/>
        <end position="117"/>
    </location>
</feature>
<comment type="caution">
    <text evidence="6">The sequence shown here is derived from an EMBL/GenBank/DDBJ whole genome shotgun (WGS) entry which is preliminary data.</text>
</comment>
<reference evidence="7 9" key="2">
    <citation type="submission" date="2016-10" db="EMBL/GenBank/DDBJ databases">
        <authorList>
            <person name="Varghese N."/>
            <person name="Submissions S."/>
        </authorList>
    </citation>
    <scope>NUCLEOTIDE SEQUENCE [LARGE SCALE GENOMIC DNA]</scope>
    <source>
        <strain evidence="7 9">JB1</strain>
    </source>
</reference>
<keyword evidence="3 5" id="KW-1133">Transmembrane helix</keyword>
<dbReference type="EMBL" id="AUZH01000021">
    <property type="protein sequence ID" value="KFN87725.1"/>
    <property type="molecule type" value="Genomic_DNA"/>
</dbReference>